<dbReference type="InterPro" id="IPR004841">
    <property type="entry name" value="AA-permease/SLC12A_dom"/>
</dbReference>
<organism evidence="7 8">
    <name type="scientific">Microbacterium hydrocarbonoxydans</name>
    <dbReference type="NCBI Taxonomy" id="273678"/>
    <lineage>
        <taxon>Bacteria</taxon>
        <taxon>Bacillati</taxon>
        <taxon>Actinomycetota</taxon>
        <taxon>Actinomycetes</taxon>
        <taxon>Micrococcales</taxon>
        <taxon>Microbacteriaceae</taxon>
        <taxon>Microbacterium</taxon>
    </lineage>
</organism>
<evidence type="ECO:0000313" key="8">
    <source>
        <dbReference type="Proteomes" id="UP000033900"/>
    </source>
</evidence>
<name>A0A0M2HRB2_9MICO</name>
<dbReference type="AlphaFoldDB" id="A0A0M2HRB2"/>
<evidence type="ECO:0000256" key="5">
    <source>
        <dbReference type="SAM" id="Phobius"/>
    </source>
</evidence>
<comment type="subcellular location">
    <subcellularLocation>
        <location evidence="1">Membrane</location>
        <topology evidence="1">Multi-pass membrane protein</topology>
    </subcellularLocation>
</comment>
<keyword evidence="2 5" id="KW-0812">Transmembrane</keyword>
<dbReference type="STRING" id="273678.RS84_03667"/>
<proteinExistence type="predicted"/>
<keyword evidence="3 5" id="KW-1133">Transmembrane helix</keyword>
<dbReference type="EMBL" id="JYJB01000010">
    <property type="protein sequence ID" value="KJL47021.1"/>
    <property type="molecule type" value="Genomic_DNA"/>
</dbReference>
<feature type="transmembrane region" description="Helical" evidence="5">
    <location>
        <begin position="315"/>
        <end position="348"/>
    </location>
</feature>
<dbReference type="PANTHER" id="PTHR42770">
    <property type="entry name" value="AMINO ACID TRANSPORTER-RELATED"/>
    <property type="match status" value="1"/>
</dbReference>
<gene>
    <name evidence="7" type="primary">yhdG_3</name>
    <name evidence="7" type="ORF">RS84_03667</name>
</gene>
<feature type="transmembrane region" description="Helical" evidence="5">
    <location>
        <begin position="12"/>
        <end position="33"/>
    </location>
</feature>
<feature type="transmembrane region" description="Helical" evidence="5">
    <location>
        <begin position="115"/>
        <end position="133"/>
    </location>
</feature>
<feature type="domain" description="Amino acid permease/ SLC12A" evidence="6">
    <location>
        <begin position="12"/>
        <end position="390"/>
    </location>
</feature>
<evidence type="ECO:0000256" key="3">
    <source>
        <dbReference type="ARBA" id="ARBA00022989"/>
    </source>
</evidence>
<feature type="transmembrane region" description="Helical" evidence="5">
    <location>
        <begin position="176"/>
        <end position="195"/>
    </location>
</feature>
<dbReference type="PANTHER" id="PTHR42770:SF7">
    <property type="entry name" value="MEMBRANE PROTEIN"/>
    <property type="match status" value="1"/>
</dbReference>
<feature type="transmembrane region" description="Helical" evidence="5">
    <location>
        <begin position="368"/>
        <end position="395"/>
    </location>
</feature>
<comment type="caution">
    <text evidence="7">The sequence shown here is derived from an EMBL/GenBank/DDBJ whole genome shotgun (WGS) entry which is preliminary data.</text>
</comment>
<dbReference type="PATRIC" id="fig|273678.4.peg.3660"/>
<dbReference type="Gene3D" id="1.20.1740.10">
    <property type="entry name" value="Amino acid/polyamine transporter I"/>
    <property type="match status" value="1"/>
</dbReference>
<accession>A0A0M2HRB2</accession>
<keyword evidence="8" id="KW-1185">Reference proteome</keyword>
<evidence type="ECO:0000313" key="7">
    <source>
        <dbReference type="EMBL" id="KJL47021.1"/>
    </source>
</evidence>
<dbReference type="Proteomes" id="UP000033900">
    <property type="component" value="Unassembled WGS sequence"/>
</dbReference>
<dbReference type="Pfam" id="PF00324">
    <property type="entry name" value="AA_permease"/>
    <property type="match status" value="1"/>
</dbReference>
<evidence type="ECO:0000256" key="2">
    <source>
        <dbReference type="ARBA" id="ARBA00022692"/>
    </source>
</evidence>
<evidence type="ECO:0000259" key="6">
    <source>
        <dbReference type="Pfam" id="PF00324"/>
    </source>
</evidence>
<feature type="transmembrane region" description="Helical" evidence="5">
    <location>
        <begin position="215"/>
        <end position="239"/>
    </location>
</feature>
<dbReference type="RefSeq" id="WP_045259104.1">
    <property type="nucleotide sequence ID" value="NZ_JYJB01000010.1"/>
</dbReference>
<feature type="transmembrane region" description="Helical" evidence="5">
    <location>
        <begin position="140"/>
        <end position="164"/>
    </location>
</feature>
<dbReference type="GO" id="GO:0055085">
    <property type="term" value="P:transmembrane transport"/>
    <property type="evidence" value="ECO:0007669"/>
    <property type="project" value="InterPro"/>
</dbReference>
<sequence>MPLARRLTLRDAVAIGLGSMIGAGVFSVWGPAISVAGTGLLVALLIAGVVAFCNATASAQLAAVHPVAGGTYAYARAEIGPWSGYIAGWCFVIGKIASCAAMAMTFAAYAAPAGWQIPVAVGAVAALCVVNCFGVTRTALLTRVLVVVSLIGLAVVVAAGITAAPSAEPAPLAEPTVYGVLQGAGLLFFAFAGYARIATMGEEVTDPARTIPRAIILALSGAVIVYALIAVVTMLVLGADAATSAAPLADVLTGAGWSAAVPLVRVAAATASLGALLALLTGTGRTTLAMARESDLPRFLAKVDDRWKVPRRAEILIAAIVIGIVLVADLRGAIGFSSFGVLLYYLIANAAAFRQGEDARRYPRWLQVLGALGCLVLVSTLPVVASLIGAAIVLVGVGYRMLRLRVAP</sequence>
<protein>
    <submittedName>
        <fullName evidence="7">Putative amino acid permease YhdG</fullName>
    </submittedName>
</protein>
<dbReference type="PIRSF" id="PIRSF006060">
    <property type="entry name" value="AA_transporter"/>
    <property type="match status" value="1"/>
</dbReference>
<dbReference type="OrthoDB" id="259687at2"/>
<dbReference type="GO" id="GO:0016020">
    <property type="term" value="C:membrane"/>
    <property type="evidence" value="ECO:0007669"/>
    <property type="project" value="UniProtKB-SubCell"/>
</dbReference>
<dbReference type="InterPro" id="IPR050367">
    <property type="entry name" value="APC_superfamily"/>
</dbReference>
<feature type="transmembrane region" description="Helical" evidence="5">
    <location>
        <begin position="259"/>
        <end position="280"/>
    </location>
</feature>
<feature type="transmembrane region" description="Helical" evidence="5">
    <location>
        <begin position="39"/>
        <end position="64"/>
    </location>
</feature>
<evidence type="ECO:0000256" key="4">
    <source>
        <dbReference type="ARBA" id="ARBA00023136"/>
    </source>
</evidence>
<reference evidence="7 8" key="1">
    <citation type="submission" date="2015-02" db="EMBL/GenBank/DDBJ databases">
        <title>Draft genome sequences of ten Microbacterium spp. with emphasis on heavy metal contaminated environments.</title>
        <authorList>
            <person name="Corretto E."/>
        </authorList>
    </citation>
    <scope>NUCLEOTIDE SEQUENCE [LARGE SCALE GENOMIC DNA]</scope>
    <source>
        <strain evidence="7 8">SA35</strain>
    </source>
</reference>
<keyword evidence="4 5" id="KW-0472">Membrane</keyword>
<feature type="transmembrane region" description="Helical" evidence="5">
    <location>
        <begin position="85"/>
        <end position="109"/>
    </location>
</feature>
<evidence type="ECO:0000256" key="1">
    <source>
        <dbReference type="ARBA" id="ARBA00004141"/>
    </source>
</evidence>